<dbReference type="PANTHER" id="PTHR11575">
    <property type="entry name" value="5'-NUCLEOTIDASE-RELATED"/>
    <property type="match status" value="1"/>
</dbReference>
<reference evidence="6" key="1">
    <citation type="journal article" date="2019" name="Int. J. Syst. Evol. Microbiol.">
        <title>The Global Catalogue of Microorganisms (GCM) 10K type strain sequencing project: providing services to taxonomists for standard genome sequencing and annotation.</title>
        <authorList>
            <consortium name="The Broad Institute Genomics Platform"/>
            <consortium name="The Broad Institute Genome Sequencing Center for Infectious Disease"/>
            <person name="Wu L."/>
            <person name="Ma J."/>
        </authorList>
    </citation>
    <scope>NUCLEOTIDE SEQUENCE [LARGE SCALE GENOMIC DNA]</scope>
    <source>
        <strain evidence="6">KCTC 52094</strain>
    </source>
</reference>
<dbReference type="SUPFAM" id="SSF56300">
    <property type="entry name" value="Metallo-dependent phosphatases"/>
    <property type="match status" value="1"/>
</dbReference>
<feature type="domain" description="Calcineurin-like phosphoesterase" evidence="3">
    <location>
        <begin position="38"/>
        <end position="244"/>
    </location>
</feature>
<dbReference type="InterPro" id="IPR006179">
    <property type="entry name" value="5_nucleotidase/apyrase"/>
</dbReference>
<gene>
    <name evidence="5" type="ORF">ACFOD4_09180</name>
</gene>
<comment type="caution">
    <text evidence="5">The sequence shown here is derived from an EMBL/GenBank/DDBJ whole genome shotgun (WGS) entry which is preliminary data.</text>
</comment>
<dbReference type="InterPro" id="IPR036907">
    <property type="entry name" value="5'-Nucleotdase_C_sf"/>
</dbReference>
<keyword evidence="6" id="KW-1185">Reference proteome</keyword>
<dbReference type="Pfam" id="PF00149">
    <property type="entry name" value="Metallophos"/>
    <property type="match status" value="1"/>
</dbReference>
<name>A0ABV7G078_9PROT</name>
<sequence>MSPPLLSRRAVLATGLAASLAMPALRGRAEEATGRLSLLHLNDFHSKHDGQRSEGGGSARLATGWITLEAEARAAARGVLRLDAGDQFTGSLYHTAHEGRAEAAVQRASRIHAMALGNHEFDGGPGRLAAYAALVDFALLSANLDVTREPALQGRISSHVVLRHGERRVGLVGLTTETTPEASSPGPTLRFTDAREAAARAIAAIRADGPATIVLLSHLGLAPDMALAAAVPGVDVIVGGHSHTLLADGLPGAEGPAPTLVDGPDRLVRIVQAGSNGRWLGRLDLDLGADGRVVAHGGRVLPVTSELAEDPTTAALVAAYGVPLAALRARTVGHGPEALPNAGCRKAECGLGNLVADAMLAAVPGAEVAVTNSGGLRAGLPAGAISLGDVLEVLPFGNTLATLTIRGGDLRAALEIGLSRHEENGGGFPQVAGMAYRFDPRAPQGDRLREVRLRQGDGFVPLDDARAYKVVTNSFNRRGGDGYVPFRDKALESYDNGAPLEDVVAAHIAAGGAARAGAEGRITYD</sequence>
<dbReference type="InterPro" id="IPR004843">
    <property type="entry name" value="Calcineurin-like_PHP"/>
</dbReference>
<accession>A0ABV7G078</accession>
<dbReference type="PRINTS" id="PR01607">
    <property type="entry name" value="APYRASEFAMLY"/>
</dbReference>
<proteinExistence type="inferred from homology"/>
<dbReference type="InterPro" id="IPR008334">
    <property type="entry name" value="5'-Nucleotdase_C"/>
</dbReference>
<dbReference type="Proteomes" id="UP001595593">
    <property type="component" value="Unassembled WGS sequence"/>
</dbReference>
<dbReference type="PANTHER" id="PTHR11575:SF24">
    <property type="entry name" value="5'-NUCLEOTIDASE"/>
    <property type="match status" value="1"/>
</dbReference>
<organism evidence="5 6">
    <name type="scientific">Teichococcus globiformis</name>
    <dbReference type="NCBI Taxonomy" id="2307229"/>
    <lineage>
        <taxon>Bacteria</taxon>
        <taxon>Pseudomonadati</taxon>
        <taxon>Pseudomonadota</taxon>
        <taxon>Alphaproteobacteria</taxon>
        <taxon>Acetobacterales</taxon>
        <taxon>Roseomonadaceae</taxon>
        <taxon>Roseomonas</taxon>
    </lineage>
</organism>
<evidence type="ECO:0000256" key="2">
    <source>
        <dbReference type="RuleBase" id="RU362119"/>
    </source>
</evidence>
<evidence type="ECO:0000259" key="3">
    <source>
        <dbReference type="Pfam" id="PF00149"/>
    </source>
</evidence>
<dbReference type="Gene3D" id="3.90.780.10">
    <property type="entry name" value="5'-Nucleotidase, C-terminal domain"/>
    <property type="match status" value="1"/>
</dbReference>
<dbReference type="Pfam" id="PF02872">
    <property type="entry name" value="5_nucleotid_C"/>
    <property type="match status" value="1"/>
</dbReference>
<keyword evidence="1" id="KW-0732">Signal</keyword>
<feature type="domain" description="5'-Nucleotidase C-terminal" evidence="4">
    <location>
        <begin position="340"/>
        <end position="483"/>
    </location>
</feature>
<keyword evidence="2" id="KW-0547">Nucleotide-binding</keyword>
<keyword evidence="2" id="KW-0378">Hydrolase</keyword>
<comment type="similarity">
    <text evidence="2">Belongs to the 5'-nucleotidase family.</text>
</comment>
<dbReference type="SUPFAM" id="SSF55816">
    <property type="entry name" value="5'-nucleotidase (syn. UDP-sugar hydrolase), C-terminal domain"/>
    <property type="match status" value="1"/>
</dbReference>
<evidence type="ECO:0000313" key="6">
    <source>
        <dbReference type="Proteomes" id="UP001595593"/>
    </source>
</evidence>
<protein>
    <submittedName>
        <fullName evidence="5">Bifunctional metallophosphatase/5'-nucleotidase</fullName>
    </submittedName>
</protein>
<dbReference type="Gene3D" id="3.60.21.10">
    <property type="match status" value="1"/>
</dbReference>
<dbReference type="EMBL" id="JBHRTN010000008">
    <property type="protein sequence ID" value="MFC3125233.1"/>
    <property type="molecule type" value="Genomic_DNA"/>
</dbReference>
<evidence type="ECO:0000256" key="1">
    <source>
        <dbReference type="ARBA" id="ARBA00022729"/>
    </source>
</evidence>
<dbReference type="RefSeq" id="WP_379595778.1">
    <property type="nucleotide sequence ID" value="NZ_JBHRTN010000008.1"/>
</dbReference>
<evidence type="ECO:0000313" key="5">
    <source>
        <dbReference type="EMBL" id="MFC3125233.1"/>
    </source>
</evidence>
<evidence type="ECO:0000259" key="4">
    <source>
        <dbReference type="Pfam" id="PF02872"/>
    </source>
</evidence>
<dbReference type="InterPro" id="IPR029052">
    <property type="entry name" value="Metallo-depent_PP-like"/>
</dbReference>